<protein>
    <submittedName>
        <fullName evidence="1">Uncharacterized protein</fullName>
    </submittedName>
</protein>
<accession>A0A6C0EEE3</accession>
<sequence length="103" mass="12184">MSIKTYDDLFITYDDDTQKNLVDIYNELKETNKNVPILKQLYTKIYDHITNYTTFMQSELKTKEDGQKLLDYANILINSRIKVPYNDCFVKQVHALQIALENI</sequence>
<dbReference type="EMBL" id="MN739774">
    <property type="protein sequence ID" value="QHT25705.1"/>
    <property type="molecule type" value="Genomic_DNA"/>
</dbReference>
<evidence type="ECO:0000313" key="1">
    <source>
        <dbReference type="EMBL" id="QHT25705.1"/>
    </source>
</evidence>
<organism evidence="1">
    <name type="scientific">viral metagenome</name>
    <dbReference type="NCBI Taxonomy" id="1070528"/>
    <lineage>
        <taxon>unclassified sequences</taxon>
        <taxon>metagenomes</taxon>
        <taxon>organismal metagenomes</taxon>
    </lineage>
</organism>
<proteinExistence type="predicted"/>
<reference evidence="1" key="1">
    <citation type="journal article" date="2020" name="Nature">
        <title>Giant virus diversity and host interactions through global metagenomics.</title>
        <authorList>
            <person name="Schulz F."/>
            <person name="Roux S."/>
            <person name="Paez-Espino D."/>
            <person name="Jungbluth S."/>
            <person name="Walsh D.A."/>
            <person name="Denef V.J."/>
            <person name="McMahon K.D."/>
            <person name="Konstantinidis K.T."/>
            <person name="Eloe-Fadrosh E.A."/>
            <person name="Kyrpides N.C."/>
            <person name="Woyke T."/>
        </authorList>
    </citation>
    <scope>NUCLEOTIDE SEQUENCE</scope>
    <source>
        <strain evidence="1">GVMAG-M-3300023179-27</strain>
    </source>
</reference>
<dbReference type="AlphaFoldDB" id="A0A6C0EEE3"/>
<name>A0A6C0EEE3_9ZZZZ</name>